<keyword evidence="1" id="KW-0472">Membrane</keyword>
<evidence type="ECO:0008006" key="4">
    <source>
        <dbReference type="Google" id="ProtNLM"/>
    </source>
</evidence>
<gene>
    <name evidence="2" type="ORF">F0460_09410</name>
</gene>
<dbReference type="EMBL" id="VWSG01000006">
    <property type="protein sequence ID" value="KAA5534315.1"/>
    <property type="molecule type" value="Genomic_DNA"/>
</dbReference>
<protein>
    <recommendedName>
        <fullName evidence="4">Phage abortive infection protein</fullName>
    </recommendedName>
</protein>
<keyword evidence="3" id="KW-1185">Reference proteome</keyword>
<comment type="caution">
    <text evidence="2">The sequence shown here is derived from an EMBL/GenBank/DDBJ whole genome shotgun (WGS) entry which is preliminary data.</text>
</comment>
<accession>A0A5M6CLX5</accession>
<evidence type="ECO:0000256" key="1">
    <source>
        <dbReference type="SAM" id="Phobius"/>
    </source>
</evidence>
<dbReference type="RefSeq" id="WP_150012558.1">
    <property type="nucleotide sequence ID" value="NZ_VWSG01000006.1"/>
</dbReference>
<sequence>MKHKKLISIIIIVVISLFFILLFSLYYNLITNDIFKNDLTDNEKIFGSLNSLISPFVAIIAVVLTFLAFYVQYDFNIKQTKFLKNDKIDRKVDEYNKVLDSVITNDNYKDFNYNYLLSFSTTTLLSKFAKTKQLEGSFFTEIIIKEYVSTCKQNLDITKDFKSAGDLIMQYNKQIETIIVTYFKFAYLLEAFNYELSLLNIDDKEKVKLMYLFMKKFQLLYHNYDENFFFITLLYSIKLKKTEGLEALISRVIVEHFSKAKDMEVIKSFLEKVFKQRESYLI</sequence>
<organism evidence="2 3">
    <name type="scientific">Paenimyroides baculatum</name>
    <dbReference type="NCBI Taxonomy" id="2608000"/>
    <lineage>
        <taxon>Bacteria</taxon>
        <taxon>Pseudomonadati</taxon>
        <taxon>Bacteroidota</taxon>
        <taxon>Flavobacteriia</taxon>
        <taxon>Flavobacteriales</taxon>
        <taxon>Flavobacteriaceae</taxon>
        <taxon>Paenimyroides</taxon>
    </lineage>
</organism>
<evidence type="ECO:0000313" key="2">
    <source>
        <dbReference type="EMBL" id="KAA5534315.1"/>
    </source>
</evidence>
<keyword evidence="1" id="KW-1133">Transmembrane helix</keyword>
<name>A0A5M6CLX5_9FLAO</name>
<reference evidence="2 3" key="1">
    <citation type="submission" date="2019-09" db="EMBL/GenBank/DDBJ databases">
        <title>Genome sequence and assembly of Flavobacterium sp.</title>
        <authorList>
            <person name="Chhetri G."/>
        </authorList>
    </citation>
    <scope>NUCLEOTIDE SEQUENCE [LARGE SCALE GENOMIC DNA]</scope>
    <source>
        <strain evidence="2 3">SNL9</strain>
    </source>
</reference>
<dbReference type="Proteomes" id="UP000325141">
    <property type="component" value="Unassembled WGS sequence"/>
</dbReference>
<feature type="transmembrane region" description="Helical" evidence="1">
    <location>
        <begin position="49"/>
        <end position="71"/>
    </location>
</feature>
<dbReference type="AlphaFoldDB" id="A0A5M6CLX5"/>
<feature type="transmembrane region" description="Helical" evidence="1">
    <location>
        <begin position="7"/>
        <end position="29"/>
    </location>
</feature>
<proteinExistence type="predicted"/>
<evidence type="ECO:0000313" key="3">
    <source>
        <dbReference type="Proteomes" id="UP000325141"/>
    </source>
</evidence>
<keyword evidence="1" id="KW-0812">Transmembrane</keyword>